<dbReference type="InterPro" id="IPR007837">
    <property type="entry name" value="DinB"/>
</dbReference>
<gene>
    <name evidence="4" type="ORF">C4B60_09110</name>
</gene>
<name>A0A2S5GDE0_9BACL</name>
<comment type="similarity">
    <text evidence="1">Belongs to the DinB family.</text>
</comment>
<evidence type="ECO:0000256" key="2">
    <source>
        <dbReference type="ARBA" id="ARBA00022723"/>
    </source>
</evidence>
<reference evidence="4 5" key="1">
    <citation type="submission" date="2018-02" db="EMBL/GenBank/DDBJ databases">
        <title>Jeotgalibacillus proteolyticum sp. nov. a protease producing bacterium isolated from ocean sediments of Laizhou Bay.</title>
        <authorList>
            <person name="Li Y."/>
        </authorList>
    </citation>
    <scope>NUCLEOTIDE SEQUENCE [LARGE SCALE GENOMIC DNA]</scope>
    <source>
        <strain evidence="4 5">22-7</strain>
    </source>
</reference>
<keyword evidence="2 3" id="KW-0479">Metal-binding</keyword>
<dbReference type="Gene3D" id="1.20.120.450">
    <property type="entry name" value="dinb family like domain"/>
    <property type="match status" value="1"/>
</dbReference>
<proteinExistence type="inferred from homology"/>
<dbReference type="RefSeq" id="WP_104057680.1">
    <property type="nucleotide sequence ID" value="NZ_PREZ01000003.1"/>
</dbReference>
<feature type="binding site" evidence="3">
    <location>
        <position position="47"/>
    </location>
    <ligand>
        <name>a divalent metal cation</name>
        <dbReference type="ChEBI" id="CHEBI:60240"/>
    </ligand>
</feature>
<dbReference type="InterPro" id="IPR034660">
    <property type="entry name" value="DinB/YfiT-like"/>
</dbReference>
<dbReference type="OrthoDB" id="119432at2"/>
<protein>
    <submittedName>
        <fullName evidence="4">Damage-inducible protein DinB</fullName>
    </submittedName>
</protein>
<evidence type="ECO:0000313" key="5">
    <source>
        <dbReference type="Proteomes" id="UP000239047"/>
    </source>
</evidence>
<evidence type="ECO:0000256" key="3">
    <source>
        <dbReference type="PIRSR" id="PIRSR607837-1"/>
    </source>
</evidence>
<feature type="binding site" evidence="3">
    <location>
        <position position="125"/>
    </location>
    <ligand>
        <name>a divalent metal cation</name>
        <dbReference type="ChEBI" id="CHEBI:60240"/>
    </ligand>
</feature>
<accession>A0A2S5GDE0</accession>
<sequence>MAKIDEYLKSWLSHREALIELIDVIEDENLHYKPWDGAMSFAELVTHIGGSTGMFVQTVKNGEFTPPDQNTMINSVTELKDYLQASTEETISALKEITPEQLEQKVDFYGSTLTGELLLENGKEHEIHHKGQLFTYARLTGAENVPFFIVR</sequence>
<dbReference type="Pfam" id="PF05163">
    <property type="entry name" value="DinB"/>
    <property type="match status" value="1"/>
</dbReference>
<feature type="binding site" evidence="3">
    <location>
        <position position="129"/>
    </location>
    <ligand>
        <name>a divalent metal cation</name>
        <dbReference type="ChEBI" id="CHEBI:60240"/>
    </ligand>
</feature>
<evidence type="ECO:0000256" key="1">
    <source>
        <dbReference type="ARBA" id="ARBA00008635"/>
    </source>
</evidence>
<dbReference type="SUPFAM" id="SSF109854">
    <property type="entry name" value="DinB/YfiT-like putative metalloenzymes"/>
    <property type="match status" value="1"/>
</dbReference>
<organism evidence="4 5">
    <name type="scientific">Jeotgalibacillus proteolyticus</name>
    <dbReference type="NCBI Taxonomy" id="2082395"/>
    <lineage>
        <taxon>Bacteria</taxon>
        <taxon>Bacillati</taxon>
        <taxon>Bacillota</taxon>
        <taxon>Bacilli</taxon>
        <taxon>Bacillales</taxon>
        <taxon>Caryophanaceae</taxon>
        <taxon>Jeotgalibacillus</taxon>
    </lineage>
</organism>
<dbReference type="GO" id="GO:0046872">
    <property type="term" value="F:metal ion binding"/>
    <property type="evidence" value="ECO:0007669"/>
    <property type="project" value="UniProtKB-KW"/>
</dbReference>
<keyword evidence="5" id="KW-1185">Reference proteome</keyword>
<dbReference type="AlphaFoldDB" id="A0A2S5GDE0"/>
<comment type="caution">
    <text evidence="4">The sequence shown here is derived from an EMBL/GenBank/DDBJ whole genome shotgun (WGS) entry which is preliminary data.</text>
</comment>
<dbReference type="EMBL" id="PREZ01000003">
    <property type="protein sequence ID" value="PPA70931.1"/>
    <property type="molecule type" value="Genomic_DNA"/>
</dbReference>
<dbReference type="Proteomes" id="UP000239047">
    <property type="component" value="Unassembled WGS sequence"/>
</dbReference>
<evidence type="ECO:0000313" key="4">
    <source>
        <dbReference type="EMBL" id="PPA70931.1"/>
    </source>
</evidence>